<dbReference type="PANTHER" id="PTHR48081:SF8">
    <property type="entry name" value="ALPHA_BETA HYDROLASE FOLD-3 DOMAIN-CONTAINING PROTEIN-RELATED"/>
    <property type="match status" value="1"/>
</dbReference>
<evidence type="ECO:0000259" key="2">
    <source>
        <dbReference type="Pfam" id="PF07859"/>
    </source>
</evidence>
<gene>
    <name evidence="3" type="ORF">IFJ75_10985</name>
</gene>
<organism evidence="3 4">
    <name type="scientific">Brevundimonas goettingensis</name>
    <dbReference type="NCBI Taxonomy" id="2774190"/>
    <lineage>
        <taxon>Bacteria</taxon>
        <taxon>Pseudomonadati</taxon>
        <taxon>Pseudomonadota</taxon>
        <taxon>Alphaproteobacteria</taxon>
        <taxon>Caulobacterales</taxon>
        <taxon>Caulobacteraceae</taxon>
        <taxon>Brevundimonas</taxon>
    </lineage>
</organism>
<dbReference type="GO" id="GO:0016787">
    <property type="term" value="F:hydrolase activity"/>
    <property type="evidence" value="ECO:0007669"/>
    <property type="project" value="UniProtKB-KW"/>
</dbReference>
<evidence type="ECO:0000256" key="1">
    <source>
        <dbReference type="ARBA" id="ARBA00022801"/>
    </source>
</evidence>
<sequence>MTPTDTRRLVDPELLTLLDAWPKVDLTEDLLPALRSADRLPAPELDAASKAVDMTRRTVPGPAGAPDVGVLVYRPTGAGPFSCIFHIHGGGYVIGAVDGQEAQHRGMVARLGCVIVTVDYRLAPETRFPGAIEDCYAALAWTFANAAELGVDPTRIGVMGESAGGGLAAALALLARDRGDYALAFQHLIYPMLDDRTVTHADPHPHTGEFIWTPHNNRFGWAALLGVEPGSDGVSPYAAAARAEDLTGLPPAFVSTGSLDLFLEEDLEYARRLLRAGVATELHVYPGGYHGFDFDPAAAVAQQARRDSFAALHRFLNQGPI</sequence>
<name>A0A975C1G2_9CAUL</name>
<dbReference type="PANTHER" id="PTHR48081">
    <property type="entry name" value="AB HYDROLASE SUPERFAMILY PROTEIN C4A8.06C"/>
    <property type="match status" value="1"/>
</dbReference>
<dbReference type="KEGG" id="bgoe:IFJ75_10985"/>
<reference evidence="3" key="1">
    <citation type="submission" date="2020-09" db="EMBL/GenBank/DDBJ databases">
        <title>Brevundimonas sp. LVF2 isolated from a puddle in Goettingen, Germany.</title>
        <authorList>
            <person name="Friedrich I."/>
            <person name="Klassen A."/>
            <person name="Hannes N."/>
            <person name="Schneider D."/>
            <person name="Hertel R."/>
            <person name="Daniel R."/>
        </authorList>
    </citation>
    <scope>NUCLEOTIDE SEQUENCE</scope>
    <source>
        <strain evidence="3">LVF2</strain>
    </source>
</reference>
<keyword evidence="1 3" id="KW-0378">Hydrolase</keyword>
<dbReference type="Pfam" id="PF07859">
    <property type="entry name" value="Abhydrolase_3"/>
    <property type="match status" value="1"/>
</dbReference>
<dbReference type="InterPro" id="IPR013094">
    <property type="entry name" value="AB_hydrolase_3"/>
</dbReference>
<proteinExistence type="predicted"/>
<accession>A0A975C1G2</accession>
<protein>
    <submittedName>
        <fullName evidence="3">Alpha/beta hydrolase</fullName>
    </submittedName>
</protein>
<feature type="domain" description="Alpha/beta hydrolase fold-3" evidence="2">
    <location>
        <begin position="84"/>
        <end position="292"/>
    </location>
</feature>
<evidence type="ECO:0000313" key="4">
    <source>
        <dbReference type="Proteomes" id="UP000663918"/>
    </source>
</evidence>
<dbReference type="EMBL" id="CP062222">
    <property type="protein sequence ID" value="QTC89827.1"/>
    <property type="molecule type" value="Genomic_DNA"/>
</dbReference>
<dbReference type="RefSeq" id="WP_207868129.1">
    <property type="nucleotide sequence ID" value="NZ_CP062222.1"/>
</dbReference>
<dbReference type="Gene3D" id="3.40.50.1820">
    <property type="entry name" value="alpha/beta hydrolase"/>
    <property type="match status" value="1"/>
</dbReference>
<dbReference type="SUPFAM" id="SSF53474">
    <property type="entry name" value="alpha/beta-Hydrolases"/>
    <property type="match status" value="1"/>
</dbReference>
<evidence type="ECO:0000313" key="3">
    <source>
        <dbReference type="EMBL" id="QTC89827.1"/>
    </source>
</evidence>
<keyword evidence="4" id="KW-1185">Reference proteome</keyword>
<dbReference type="InterPro" id="IPR029058">
    <property type="entry name" value="AB_hydrolase_fold"/>
</dbReference>
<dbReference type="InterPro" id="IPR050300">
    <property type="entry name" value="GDXG_lipolytic_enzyme"/>
</dbReference>
<dbReference type="AlphaFoldDB" id="A0A975C1G2"/>
<dbReference type="Proteomes" id="UP000663918">
    <property type="component" value="Chromosome"/>
</dbReference>